<dbReference type="InterPro" id="IPR058341">
    <property type="entry name" value="DUF8028"/>
</dbReference>
<comment type="caution">
    <text evidence="1">The sequence shown here is derived from an EMBL/GenBank/DDBJ whole genome shotgun (WGS) entry which is preliminary data.</text>
</comment>
<name>A0A4S3TGK9_9EURY</name>
<reference evidence="1 2" key="1">
    <citation type="submission" date="2018-10" db="EMBL/GenBank/DDBJ databases">
        <title>Natronolimnobius sp. XQ-INN 246 isolated from Inner Mongolia Autonomous Region of China.</title>
        <authorList>
            <person name="Xue Q."/>
        </authorList>
    </citation>
    <scope>NUCLEOTIDE SEQUENCE [LARGE SCALE GENOMIC DNA]</scope>
    <source>
        <strain evidence="1 2">XQ-INN 246</strain>
    </source>
</reference>
<evidence type="ECO:0000313" key="1">
    <source>
        <dbReference type="EMBL" id="THE63006.1"/>
    </source>
</evidence>
<gene>
    <name evidence="1" type="ORF">D8Y22_21425</name>
</gene>
<dbReference type="Pfam" id="PF26071">
    <property type="entry name" value="DUF8028"/>
    <property type="match status" value="1"/>
</dbReference>
<accession>A0A4S3TGK9</accession>
<protein>
    <submittedName>
        <fullName evidence="1">Uncharacterized protein</fullName>
    </submittedName>
</protein>
<proteinExistence type="predicted"/>
<sequence length="80" mass="8337">MSSSTNTDRRPRWADTQPVSGIEIVVSAVQGTAFWTTVLLPVLVPLLVVVGIVTMTPSAAVGFLGAYCACAVLGHNHSPT</sequence>
<dbReference type="AlphaFoldDB" id="A0A4S3TGK9"/>
<dbReference type="EMBL" id="RBZW01000076">
    <property type="protein sequence ID" value="THE63006.1"/>
    <property type="molecule type" value="Genomic_DNA"/>
</dbReference>
<organism evidence="1 2">
    <name type="scientific">Salinadaptatus halalkaliphilus</name>
    <dbReference type="NCBI Taxonomy" id="2419781"/>
    <lineage>
        <taxon>Archaea</taxon>
        <taxon>Methanobacteriati</taxon>
        <taxon>Methanobacteriota</taxon>
        <taxon>Stenosarchaea group</taxon>
        <taxon>Halobacteria</taxon>
        <taxon>Halobacteriales</taxon>
        <taxon>Natrialbaceae</taxon>
        <taxon>Salinadaptatus</taxon>
    </lineage>
</organism>
<dbReference type="Proteomes" id="UP000318864">
    <property type="component" value="Unassembled WGS sequence"/>
</dbReference>
<keyword evidence="2" id="KW-1185">Reference proteome</keyword>
<evidence type="ECO:0000313" key="2">
    <source>
        <dbReference type="Proteomes" id="UP000318864"/>
    </source>
</evidence>